<evidence type="ECO:0000259" key="3">
    <source>
        <dbReference type="Pfam" id="PF19278"/>
    </source>
</evidence>
<dbReference type="PANTHER" id="PTHR11365">
    <property type="entry name" value="5-OXOPROLINASE RELATED"/>
    <property type="match status" value="1"/>
</dbReference>
<dbReference type="SUPFAM" id="SSF53067">
    <property type="entry name" value="Actin-like ATPase domain"/>
    <property type="match status" value="1"/>
</dbReference>
<proteinExistence type="predicted"/>
<dbReference type="Proteomes" id="UP000253941">
    <property type="component" value="Unassembled WGS sequence"/>
</dbReference>
<dbReference type="Pfam" id="PF01968">
    <property type="entry name" value="Hydantoinase_A"/>
    <property type="match status" value="1"/>
</dbReference>
<feature type="domain" description="Hydantoinase/oxoprolinase N-terminal" evidence="2">
    <location>
        <begin position="4"/>
        <end position="182"/>
    </location>
</feature>
<dbReference type="EMBL" id="QPMH01000006">
    <property type="protein sequence ID" value="RDD62192.1"/>
    <property type="molecule type" value="Genomic_DNA"/>
</dbReference>
<dbReference type="InterPro" id="IPR008040">
    <property type="entry name" value="Hydant_A_N"/>
</dbReference>
<accession>A0A369TBG4</accession>
<comment type="caution">
    <text evidence="4">The sequence shown here is derived from an EMBL/GenBank/DDBJ whole genome shotgun (WGS) entry which is preliminary data.</text>
</comment>
<dbReference type="GO" id="GO:0017168">
    <property type="term" value="F:5-oxoprolinase (ATP-hydrolyzing) activity"/>
    <property type="evidence" value="ECO:0007669"/>
    <property type="project" value="TreeGrafter"/>
</dbReference>
<evidence type="ECO:0000313" key="4">
    <source>
        <dbReference type="EMBL" id="RDD62192.1"/>
    </source>
</evidence>
<dbReference type="InterPro" id="IPR045079">
    <property type="entry name" value="Oxoprolinase-like"/>
</dbReference>
<dbReference type="GO" id="GO:0006749">
    <property type="term" value="P:glutathione metabolic process"/>
    <property type="evidence" value="ECO:0007669"/>
    <property type="project" value="TreeGrafter"/>
</dbReference>
<dbReference type="InterPro" id="IPR049517">
    <property type="entry name" value="ACX-like_C"/>
</dbReference>
<dbReference type="Pfam" id="PF19278">
    <property type="entry name" value="Hydant_A_C"/>
    <property type="match status" value="1"/>
</dbReference>
<dbReference type="InterPro" id="IPR043129">
    <property type="entry name" value="ATPase_NBD"/>
</dbReference>
<reference evidence="4 5" key="1">
    <citation type="submission" date="2018-07" db="EMBL/GenBank/DDBJ databases">
        <title>Venubactetium sediminum gen. nov., sp. nov., isolated from a marine solar saltern.</title>
        <authorList>
            <person name="Wang S."/>
        </authorList>
    </citation>
    <scope>NUCLEOTIDE SEQUENCE [LARGE SCALE GENOMIC DNA]</scope>
    <source>
        <strain evidence="4 5">WD2A32</strain>
    </source>
</reference>
<dbReference type="Pfam" id="PF05378">
    <property type="entry name" value="Hydant_A_N"/>
    <property type="match status" value="1"/>
</dbReference>
<organism evidence="4 5">
    <name type="scientific">Ferruginivarius sediminum</name>
    <dbReference type="NCBI Taxonomy" id="2661937"/>
    <lineage>
        <taxon>Bacteria</taxon>
        <taxon>Pseudomonadati</taxon>
        <taxon>Pseudomonadota</taxon>
        <taxon>Alphaproteobacteria</taxon>
        <taxon>Rhodospirillales</taxon>
        <taxon>Rhodospirillaceae</taxon>
        <taxon>Ferruginivarius</taxon>
    </lineage>
</organism>
<feature type="domain" description="Acetophenone carboxylase-like C-terminal" evidence="3">
    <location>
        <begin position="499"/>
        <end position="675"/>
    </location>
</feature>
<evidence type="ECO:0000313" key="5">
    <source>
        <dbReference type="Proteomes" id="UP000253941"/>
    </source>
</evidence>
<sequence length="684" mass="73953">MSLRIAIDTGGTFTDVVAIDEGSGKQYVIKTPSTPSNPSEGLLDGISKVLEAAGRTGKEVTQLLHGSTTATNAVLEHKFDGLGLIVTKGFRHLIEIARQSVPDGYGNSLFWVKPPRLVPLHLVREAPGRLDQTGAELEALDEAATMEAVDALVEQGVKCIGVCLLHSYANGAHEERVGRLIADRYPDVFVSLSSRVLPEYREYERAMTTLIDVMVKPYCQTYLQRASDSVNEEAGDIPFLIMQSNGGVVKHKTAGQRPVTMLLSGPAGGVLGAVHMSRLAGYENILTLDVGGTSTDMSLVTGLEPQMTSYSMIENYPVKTPMLDIVTVGTGGGSLAWVDDYENLKVGPHSSGAVPGPICYRRGGQQPTVTDAAAVLGRLPEALVGGELELDIGSAQAAYRDLGKQFGMSPEEVAAGVFEIATANMVHGIRQVTTTRGRDPSGYALISFGGAGALFACEVAEFLGVRTVLSPPNPGNLSAYGLHVCDVKQDYIRTLVRQESTADTIEIEANWQDLEATGRAEIVSEGVPENKVRLHRFADMRYVGEGHEVNVAIPEGASGEDAIAFMWEDFHRVHHETFGFDYRGEQDVELVNLRVQAIGEANRPKVAERPDRDGAGEPASMRRIYWRGHGWVECDIYNRVELALEQTVQGPTVIEEYGSTVVVSPSWAARTDKYGNLILEKTDA</sequence>
<dbReference type="PANTHER" id="PTHR11365:SF23">
    <property type="entry name" value="HYPOTHETICAL 5-OXOPROLINASE (EUROFUNG)-RELATED"/>
    <property type="match status" value="1"/>
</dbReference>
<gene>
    <name evidence="4" type="ORF">DRB17_08115</name>
</gene>
<dbReference type="InterPro" id="IPR002821">
    <property type="entry name" value="Hydantoinase_A"/>
</dbReference>
<feature type="domain" description="Hydantoinase A/oxoprolinase" evidence="1">
    <location>
        <begin position="205"/>
        <end position="490"/>
    </location>
</feature>
<dbReference type="AlphaFoldDB" id="A0A369TBG4"/>
<evidence type="ECO:0000259" key="1">
    <source>
        <dbReference type="Pfam" id="PF01968"/>
    </source>
</evidence>
<name>A0A369TBG4_9PROT</name>
<dbReference type="GO" id="GO:0005829">
    <property type="term" value="C:cytosol"/>
    <property type="evidence" value="ECO:0007669"/>
    <property type="project" value="TreeGrafter"/>
</dbReference>
<dbReference type="RefSeq" id="WP_114581707.1">
    <property type="nucleotide sequence ID" value="NZ_QPMH01000006.1"/>
</dbReference>
<evidence type="ECO:0000259" key="2">
    <source>
        <dbReference type="Pfam" id="PF05378"/>
    </source>
</evidence>
<keyword evidence="5" id="KW-1185">Reference proteome</keyword>
<protein>
    <submittedName>
        <fullName evidence="4">Hydantoinase/oxoprolinase family protein</fullName>
    </submittedName>
</protein>